<evidence type="ECO:0000313" key="2">
    <source>
        <dbReference type="EMBL" id="MCA6078737.1"/>
    </source>
</evidence>
<sequence>MATDPLIKALRNTRFHPVMDMISGNARPHILDLSSSNPNIESVDLNDEFAFSNFITNSIKNAGCDYGIGGYGEDRIIYTRSDVFGTARSIHLGVDIWTEAGSPVYCPLEGTVHSFADNNNHGDYGPTIILEHKVDQYTFYTLYGHLSRTSLSGLRKGLLIKTGVQFAALGAYDENVHWPPHLHFQLMRDLGDKTGDYPGVCARSEQDFYLQNCPDPNLILQVSVLE</sequence>
<keyword evidence="3" id="KW-1185">Reference proteome</keyword>
<dbReference type="Gene3D" id="2.70.70.10">
    <property type="entry name" value="Glucose Permease (Domain IIA)"/>
    <property type="match status" value="1"/>
</dbReference>
<dbReference type="AlphaFoldDB" id="A0A9X1L1Y7"/>
<accession>A0A9X1L1Y7</accession>
<dbReference type="CDD" id="cd12797">
    <property type="entry name" value="M23_peptidase"/>
    <property type="match status" value="1"/>
</dbReference>
<organism evidence="2 3">
    <name type="scientific">Fulvivirga sedimenti</name>
    <dbReference type="NCBI Taxonomy" id="2879465"/>
    <lineage>
        <taxon>Bacteria</taxon>
        <taxon>Pseudomonadati</taxon>
        <taxon>Bacteroidota</taxon>
        <taxon>Cytophagia</taxon>
        <taxon>Cytophagales</taxon>
        <taxon>Fulvivirgaceae</taxon>
        <taxon>Fulvivirga</taxon>
    </lineage>
</organism>
<dbReference type="SUPFAM" id="SSF51261">
    <property type="entry name" value="Duplicated hybrid motif"/>
    <property type="match status" value="1"/>
</dbReference>
<comment type="caution">
    <text evidence="2">The sequence shown here is derived from an EMBL/GenBank/DDBJ whole genome shotgun (WGS) entry which is preliminary data.</text>
</comment>
<gene>
    <name evidence="2" type="ORF">LDX50_27935</name>
</gene>
<dbReference type="InterPro" id="IPR011055">
    <property type="entry name" value="Dup_hybrid_motif"/>
</dbReference>
<dbReference type="GO" id="GO:0004222">
    <property type="term" value="F:metalloendopeptidase activity"/>
    <property type="evidence" value="ECO:0007669"/>
    <property type="project" value="TreeGrafter"/>
</dbReference>
<feature type="domain" description="M23ase beta-sheet core" evidence="1">
    <location>
        <begin position="90"/>
        <end position="188"/>
    </location>
</feature>
<reference evidence="2" key="1">
    <citation type="submission" date="2021-09" db="EMBL/GenBank/DDBJ databases">
        <title>Fulvivirga sp. isolated from coastal sediment.</title>
        <authorList>
            <person name="Yu H."/>
        </authorList>
    </citation>
    <scope>NUCLEOTIDE SEQUENCE</scope>
    <source>
        <strain evidence="2">1062</strain>
    </source>
</reference>
<dbReference type="InterPro" id="IPR016047">
    <property type="entry name" value="M23ase_b-sheet_dom"/>
</dbReference>
<dbReference type="Proteomes" id="UP001139409">
    <property type="component" value="Unassembled WGS sequence"/>
</dbReference>
<dbReference type="RefSeq" id="WP_225699598.1">
    <property type="nucleotide sequence ID" value="NZ_JAIXNE010000007.1"/>
</dbReference>
<dbReference type="PANTHER" id="PTHR21666:SF270">
    <property type="entry name" value="MUREIN HYDROLASE ACTIVATOR ENVC"/>
    <property type="match status" value="1"/>
</dbReference>
<name>A0A9X1L1Y7_9BACT</name>
<evidence type="ECO:0000313" key="3">
    <source>
        <dbReference type="Proteomes" id="UP001139409"/>
    </source>
</evidence>
<dbReference type="EMBL" id="JAIXNE010000007">
    <property type="protein sequence ID" value="MCA6078737.1"/>
    <property type="molecule type" value="Genomic_DNA"/>
</dbReference>
<proteinExistence type="predicted"/>
<dbReference type="PANTHER" id="PTHR21666">
    <property type="entry name" value="PEPTIDASE-RELATED"/>
    <property type="match status" value="1"/>
</dbReference>
<evidence type="ECO:0000259" key="1">
    <source>
        <dbReference type="Pfam" id="PF01551"/>
    </source>
</evidence>
<dbReference type="Pfam" id="PF01551">
    <property type="entry name" value="Peptidase_M23"/>
    <property type="match status" value="1"/>
</dbReference>
<protein>
    <submittedName>
        <fullName evidence="2">Peptidoglycan DD-metalloendopeptidase family protein</fullName>
    </submittedName>
</protein>
<dbReference type="InterPro" id="IPR050570">
    <property type="entry name" value="Cell_wall_metabolism_enzyme"/>
</dbReference>